<name>A0A2W6MVD0_9HELI</name>
<feature type="coiled-coil region" evidence="1">
    <location>
        <begin position="2"/>
        <end position="32"/>
    </location>
</feature>
<dbReference type="RefSeq" id="WP_111229512.1">
    <property type="nucleotide sequence ID" value="NZ_NBIU01000007.1"/>
</dbReference>
<proteinExistence type="predicted"/>
<protein>
    <submittedName>
        <fullName evidence="2">Uncharacterized protein</fullName>
    </submittedName>
</protein>
<organism evidence="2 3">
    <name type="scientific">Helicobacter valdiviensis</name>
    <dbReference type="NCBI Taxonomy" id="1458358"/>
    <lineage>
        <taxon>Bacteria</taxon>
        <taxon>Pseudomonadati</taxon>
        <taxon>Campylobacterota</taxon>
        <taxon>Epsilonproteobacteria</taxon>
        <taxon>Campylobacterales</taxon>
        <taxon>Helicobacteraceae</taxon>
        <taxon>Helicobacter</taxon>
    </lineage>
</organism>
<evidence type="ECO:0000313" key="2">
    <source>
        <dbReference type="EMBL" id="PZT48484.1"/>
    </source>
</evidence>
<comment type="caution">
    <text evidence="2">The sequence shown here is derived from an EMBL/GenBank/DDBJ whole genome shotgun (WGS) entry which is preliminary data.</text>
</comment>
<feature type="coiled-coil region" evidence="1">
    <location>
        <begin position="182"/>
        <end position="375"/>
    </location>
</feature>
<sequence length="487" mass="56888">MLEAYKQTLIKLREKEEEIRNIDNILANSKEYQDYELCEYFLKKYPIAKATSGASGSVDTGRILDFYCLGGYLYGNYITVAVLRSLVPYTFPYKNQNYTSIPSSTGASNSALNALAYWASSDNSKWIAYLDFIKTRSPKQIYLHDEEEYKKNPNLRLLPKNPKFEEFIKLEQLPSFYENAKKLKKEAKLLELNQEAQTLANLAKSQLEEIKNQAIFTKEELEKITQELESTKILITQLEEETKFIQENITNTEAKAKELEEQKSILLQKEDKREELRASLERLNLQTKELKEEIDKILLEDEELLSAKEEQTQNKENLQNTLLQKQEEKRAKEKELLALLDSIKILNEKIESLNYKDLIDKLLLLQNKHDNLENILMLDVEEIFNKVKDLRISIREKTFKIFALRNKKSILLSLKEKEEILTKQLQNLSFKDELEESKIAQNILYLKEQIKQKIQHQLTLSDELCKSLGLEGILEQKLKDLTLNTKG</sequence>
<gene>
    <name evidence="2" type="ORF">B6S12_03920</name>
</gene>
<evidence type="ECO:0000313" key="3">
    <source>
        <dbReference type="Proteomes" id="UP000249746"/>
    </source>
</evidence>
<dbReference type="Proteomes" id="UP000249746">
    <property type="component" value="Unassembled WGS sequence"/>
</dbReference>
<keyword evidence="1" id="KW-0175">Coiled coil</keyword>
<dbReference type="AlphaFoldDB" id="A0A2W6MVD0"/>
<keyword evidence="3" id="KW-1185">Reference proteome</keyword>
<reference evidence="2 3" key="1">
    <citation type="submission" date="2017-03" db="EMBL/GenBank/DDBJ databases">
        <title>Genomic and clinical evidence uncovers the enterohepatic species Helicobacter valdiviensis as a potential human intestinal pathogen.</title>
        <authorList>
            <person name="Fresia P."/>
            <person name="Jara R."/>
            <person name="Sierra R."/>
            <person name="Ferres I."/>
            <person name="Greif G."/>
            <person name="Iraola G."/>
            <person name="Collado L."/>
        </authorList>
    </citation>
    <scope>NUCLEOTIDE SEQUENCE [LARGE SCALE GENOMIC DNA]</scope>
    <source>
        <strain evidence="2 3">WBE14</strain>
    </source>
</reference>
<evidence type="ECO:0000256" key="1">
    <source>
        <dbReference type="SAM" id="Coils"/>
    </source>
</evidence>
<accession>A0A2W6MVD0</accession>
<dbReference type="EMBL" id="NBIU01000007">
    <property type="protein sequence ID" value="PZT48484.1"/>
    <property type="molecule type" value="Genomic_DNA"/>
</dbReference>